<gene>
    <name evidence="6" type="ORF">HY912_01410</name>
</gene>
<dbReference type="NCBIfam" id="TIGR00241">
    <property type="entry name" value="CoA_E_activ"/>
    <property type="match status" value="1"/>
</dbReference>
<dbReference type="GO" id="GO:0046872">
    <property type="term" value="F:metal ion binding"/>
    <property type="evidence" value="ECO:0007669"/>
    <property type="project" value="UniProtKB-KW"/>
</dbReference>
<dbReference type="InterPro" id="IPR002731">
    <property type="entry name" value="ATPase_BadF"/>
</dbReference>
<feature type="domain" description="ATPase BadF/BadG/BcrA/BcrD type" evidence="5">
    <location>
        <begin position="5"/>
        <end position="253"/>
    </location>
</feature>
<accession>A0A9D6UZW7</accession>
<dbReference type="EMBL" id="JACRDE010000044">
    <property type="protein sequence ID" value="MBI5248125.1"/>
    <property type="molecule type" value="Genomic_DNA"/>
</dbReference>
<dbReference type="InterPro" id="IPR008275">
    <property type="entry name" value="CoA_E_activase_dom"/>
</dbReference>
<dbReference type="GO" id="GO:0051536">
    <property type="term" value="F:iron-sulfur cluster binding"/>
    <property type="evidence" value="ECO:0007669"/>
    <property type="project" value="UniProtKB-KW"/>
</dbReference>
<dbReference type="AlphaFoldDB" id="A0A9D6UZW7"/>
<name>A0A9D6UZW7_9BACT</name>
<keyword evidence="3" id="KW-0408">Iron</keyword>
<evidence type="ECO:0000256" key="2">
    <source>
        <dbReference type="ARBA" id="ARBA00022723"/>
    </source>
</evidence>
<evidence type="ECO:0000256" key="4">
    <source>
        <dbReference type="ARBA" id="ARBA00023014"/>
    </source>
</evidence>
<dbReference type="CDD" id="cd24107">
    <property type="entry name" value="ASKHA_NBD_benz_CoA_BzdP"/>
    <property type="match status" value="1"/>
</dbReference>
<evidence type="ECO:0000313" key="7">
    <source>
        <dbReference type="Proteomes" id="UP000807825"/>
    </source>
</evidence>
<dbReference type="PANTHER" id="PTHR32329:SF2">
    <property type="entry name" value="BIFUNCTIONAL PROTEIN [INCLUDES 2-HYDROXYACYL-COA DEHYDRATASE (N-TER) AND ITS ACTIVATOR DOMAIN (C_TERM)"/>
    <property type="match status" value="1"/>
</dbReference>
<dbReference type="InterPro" id="IPR051805">
    <property type="entry name" value="Dehydratase_Activator_Redct"/>
</dbReference>
<proteinExistence type="predicted"/>
<dbReference type="SUPFAM" id="SSF53067">
    <property type="entry name" value="Actin-like ATPase domain"/>
    <property type="match status" value="1"/>
</dbReference>
<dbReference type="Gene3D" id="3.30.420.40">
    <property type="match status" value="2"/>
</dbReference>
<comment type="caution">
    <text evidence="6">The sequence shown here is derived from an EMBL/GenBank/DDBJ whole genome shotgun (WGS) entry which is preliminary data.</text>
</comment>
<dbReference type="InterPro" id="IPR043129">
    <property type="entry name" value="ATPase_NBD"/>
</dbReference>
<evidence type="ECO:0000259" key="5">
    <source>
        <dbReference type="Pfam" id="PF01869"/>
    </source>
</evidence>
<keyword evidence="2" id="KW-0479">Metal-binding</keyword>
<evidence type="ECO:0000256" key="3">
    <source>
        <dbReference type="ARBA" id="ARBA00023004"/>
    </source>
</evidence>
<dbReference type="Pfam" id="PF01869">
    <property type="entry name" value="BcrAD_BadFG"/>
    <property type="match status" value="1"/>
</dbReference>
<evidence type="ECO:0000256" key="1">
    <source>
        <dbReference type="ARBA" id="ARBA00001966"/>
    </source>
</evidence>
<reference evidence="6" key="1">
    <citation type="submission" date="2020-07" db="EMBL/GenBank/DDBJ databases">
        <title>Huge and variable diversity of episymbiotic CPR bacteria and DPANN archaea in groundwater ecosystems.</title>
        <authorList>
            <person name="He C.Y."/>
            <person name="Keren R."/>
            <person name="Whittaker M."/>
            <person name="Farag I.F."/>
            <person name="Doudna J."/>
            <person name="Cate J.H.D."/>
            <person name="Banfield J.F."/>
        </authorList>
    </citation>
    <scope>NUCLEOTIDE SEQUENCE</scope>
    <source>
        <strain evidence="6">NC_groundwater_1664_Pr3_B-0.1um_52_9</strain>
    </source>
</reference>
<dbReference type="PANTHER" id="PTHR32329">
    <property type="entry name" value="BIFUNCTIONAL PROTEIN [INCLUDES 2-HYDROXYACYL-COA DEHYDRATASE (N-TER) AND ITS ACTIVATOR DOMAIN (C_TERM)-RELATED"/>
    <property type="match status" value="1"/>
</dbReference>
<sequence length="258" mass="26549">MITAGIDCGAKNTKTVILKDGEIIGRGIVLTGFDQAQAVKESLVMALKNAGISMDQLAHVGGTGSGAKSIKEADVTVNDIKAIAAAANFFFPSARTVADVGAEAGRAANCDEKGAVVDFAINEKCAAGAGAFIEAMARALETPLEQMGSLALSSSNPIPMNAQCTIFAESEVVGLIHARTERKDISKAIHDAMASRIGSMIRRVGVNPDIVMLGGVAHNPGFVTALKRELGVEQVYIPDLPEYGAAVGAAVVAAKQGK</sequence>
<keyword evidence="4" id="KW-0411">Iron-sulfur</keyword>
<comment type="cofactor">
    <cofactor evidence="1">
        <name>[4Fe-4S] cluster</name>
        <dbReference type="ChEBI" id="CHEBI:49883"/>
    </cofactor>
</comment>
<dbReference type="Proteomes" id="UP000807825">
    <property type="component" value="Unassembled WGS sequence"/>
</dbReference>
<protein>
    <submittedName>
        <fullName evidence="6">CoA activase</fullName>
    </submittedName>
</protein>
<evidence type="ECO:0000313" key="6">
    <source>
        <dbReference type="EMBL" id="MBI5248125.1"/>
    </source>
</evidence>
<organism evidence="6 7">
    <name type="scientific">Desulfomonile tiedjei</name>
    <dbReference type="NCBI Taxonomy" id="2358"/>
    <lineage>
        <taxon>Bacteria</taxon>
        <taxon>Pseudomonadati</taxon>
        <taxon>Thermodesulfobacteriota</taxon>
        <taxon>Desulfomonilia</taxon>
        <taxon>Desulfomonilales</taxon>
        <taxon>Desulfomonilaceae</taxon>
        <taxon>Desulfomonile</taxon>
    </lineage>
</organism>